<dbReference type="EMBL" id="JZEX01000131">
    <property type="protein sequence ID" value="KKB10839.1"/>
    <property type="molecule type" value="Genomic_DNA"/>
</dbReference>
<protein>
    <recommendedName>
        <fullName evidence="3">N-acetyltransferase domain-containing protein</fullName>
    </recommendedName>
</protein>
<sequence length="142" mass="15347">MSRAMTRSIAELCAADHADDPEIIAGWTRNKTPQAVAQMLANPQLSLFVAEIEGMVGAVGAIAGPDTVALNYVSPDHRRRGLSRALLAHMEAEMAARGTDLARLTSTRTALEFYRAHGWQDAGPPELGHNVPGYPMTKRLAR</sequence>
<dbReference type="PATRIC" id="fig|443610.3.peg.1467"/>
<dbReference type="AlphaFoldDB" id="A0A0F5FPL6"/>
<dbReference type="PANTHER" id="PTHR43877">
    <property type="entry name" value="AMINOALKYLPHOSPHONATE N-ACETYLTRANSFERASE-RELATED-RELATED"/>
    <property type="match status" value="1"/>
</dbReference>
<reference evidence="4 5" key="1">
    <citation type="submission" date="2015-03" db="EMBL/GenBank/DDBJ databases">
        <authorList>
            <person name="Hassan Y.I."/>
            <person name="Lepp D."/>
            <person name="Li X.-Z."/>
            <person name="Zhou T."/>
        </authorList>
    </citation>
    <scope>NUCLEOTIDE SEQUENCE [LARGE SCALE GENOMIC DNA]</scope>
    <source>
        <strain evidence="4 5">BD-c194</strain>
    </source>
</reference>
<proteinExistence type="predicted"/>
<dbReference type="STRING" id="443610.VE25_15930"/>
<accession>A0A0F5FPL6</accession>
<gene>
    <name evidence="4" type="ORF">VE25_15930</name>
</gene>
<dbReference type="GO" id="GO:0016747">
    <property type="term" value="F:acyltransferase activity, transferring groups other than amino-acyl groups"/>
    <property type="evidence" value="ECO:0007669"/>
    <property type="project" value="InterPro"/>
</dbReference>
<evidence type="ECO:0000256" key="1">
    <source>
        <dbReference type="ARBA" id="ARBA00022679"/>
    </source>
</evidence>
<dbReference type="PROSITE" id="PS51186">
    <property type="entry name" value="GNAT"/>
    <property type="match status" value="1"/>
</dbReference>
<name>A0A0F5FPL6_9HYPH</name>
<feature type="domain" description="N-acetyltransferase" evidence="3">
    <location>
        <begin position="10"/>
        <end position="141"/>
    </location>
</feature>
<organism evidence="4 5">
    <name type="scientific">Devosia geojensis</name>
    <dbReference type="NCBI Taxonomy" id="443610"/>
    <lineage>
        <taxon>Bacteria</taxon>
        <taxon>Pseudomonadati</taxon>
        <taxon>Pseudomonadota</taxon>
        <taxon>Alphaproteobacteria</taxon>
        <taxon>Hyphomicrobiales</taxon>
        <taxon>Devosiaceae</taxon>
        <taxon>Devosia</taxon>
    </lineage>
</organism>
<dbReference type="InterPro" id="IPR000182">
    <property type="entry name" value="GNAT_dom"/>
</dbReference>
<dbReference type="Proteomes" id="UP000033632">
    <property type="component" value="Unassembled WGS sequence"/>
</dbReference>
<dbReference type="SUPFAM" id="SSF55729">
    <property type="entry name" value="Acyl-CoA N-acyltransferases (Nat)"/>
    <property type="match status" value="1"/>
</dbReference>
<keyword evidence="1" id="KW-0808">Transferase</keyword>
<dbReference type="InterPro" id="IPR050832">
    <property type="entry name" value="Bact_Acetyltransf"/>
</dbReference>
<evidence type="ECO:0000313" key="4">
    <source>
        <dbReference type="EMBL" id="KKB10839.1"/>
    </source>
</evidence>
<comment type="caution">
    <text evidence="4">The sequence shown here is derived from an EMBL/GenBank/DDBJ whole genome shotgun (WGS) entry which is preliminary data.</text>
</comment>
<dbReference type="CDD" id="cd04301">
    <property type="entry name" value="NAT_SF"/>
    <property type="match status" value="1"/>
</dbReference>
<keyword evidence="2" id="KW-0012">Acyltransferase</keyword>
<keyword evidence="5" id="KW-1185">Reference proteome</keyword>
<evidence type="ECO:0000259" key="3">
    <source>
        <dbReference type="PROSITE" id="PS51186"/>
    </source>
</evidence>
<evidence type="ECO:0000313" key="5">
    <source>
        <dbReference type="Proteomes" id="UP000033632"/>
    </source>
</evidence>
<dbReference type="Gene3D" id="3.40.630.30">
    <property type="match status" value="1"/>
</dbReference>
<evidence type="ECO:0000256" key="2">
    <source>
        <dbReference type="ARBA" id="ARBA00023315"/>
    </source>
</evidence>
<dbReference type="InterPro" id="IPR016181">
    <property type="entry name" value="Acyl_CoA_acyltransferase"/>
</dbReference>
<dbReference type="Pfam" id="PF13673">
    <property type="entry name" value="Acetyltransf_10"/>
    <property type="match status" value="1"/>
</dbReference>